<feature type="domain" description="Disease resistance R13L4/SHOC-2-like LRR" evidence="2">
    <location>
        <begin position="75"/>
        <end position="397"/>
    </location>
</feature>
<name>A0AAV8CSU8_9POAL</name>
<accession>A0AAV8CSU8</accession>
<dbReference type="Gene3D" id="3.80.10.10">
    <property type="entry name" value="Ribonuclease Inhibitor"/>
    <property type="match status" value="1"/>
</dbReference>
<organism evidence="3 4">
    <name type="scientific">Rhynchospora pubera</name>
    <dbReference type="NCBI Taxonomy" id="906938"/>
    <lineage>
        <taxon>Eukaryota</taxon>
        <taxon>Viridiplantae</taxon>
        <taxon>Streptophyta</taxon>
        <taxon>Embryophyta</taxon>
        <taxon>Tracheophyta</taxon>
        <taxon>Spermatophyta</taxon>
        <taxon>Magnoliopsida</taxon>
        <taxon>Liliopsida</taxon>
        <taxon>Poales</taxon>
        <taxon>Cyperaceae</taxon>
        <taxon>Cyperoideae</taxon>
        <taxon>Rhynchosporeae</taxon>
        <taxon>Rhynchospora</taxon>
    </lineage>
</organism>
<dbReference type="EMBL" id="JAMFTS010000004">
    <property type="protein sequence ID" value="KAJ4757809.1"/>
    <property type="molecule type" value="Genomic_DNA"/>
</dbReference>
<comment type="caution">
    <text evidence="3">The sequence shown here is derived from an EMBL/GenBank/DDBJ whole genome shotgun (WGS) entry which is preliminary data.</text>
</comment>
<evidence type="ECO:0000313" key="4">
    <source>
        <dbReference type="Proteomes" id="UP001140206"/>
    </source>
</evidence>
<proteinExistence type="predicted"/>
<dbReference type="AlphaFoldDB" id="A0AAV8CSU8"/>
<keyword evidence="1" id="KW-0677">Repeat</keyword>
<keyword evidence="4" id="KW-1185">Reference proteome</keyword>
<dbReference type="Proteomes" id="UP001140206">
    <property type="component" value="Chromosome 4"/>
</dbReference>
<protein>
    <recommendedName>
        <fullName evidence="2">Disease resistance R13L4/SHOC-2-like LRR domain-containing protein</fullName>
    </recommendedName>
</protein>
<evidence type="ECO:0000259" key="2">
    <source>
        <dbReference type="Pfam" id="PF23598"/>
    </source>
</evidence>
<evidence type="ECO:0000256" key="1">
    <source>
        <dbReference type="ARBA" id="ARBA00022737"/>
    </source>
</evidence>
<evidence type="ECO:0000313" key="3">
    <source>
        <dbReference type="EMBL" id="KAJ4757809.1"/>
    </source>
</evidence>
<gene>
    <name evidence="3" type="ORF">LUZ62_068184</name>
</gene>
<dbReference type="InterPro" id="IPR032675">
    <property type="entry name" value="LRR_dom_sf"/>
</dbReference>
<dbReference type="PANTHER" id="PTHR47186">
    <property type="entry name" value="LEUCINE-RICH REPEAT-CONTAINING PROTEIN 57"/>
    <property type="match status" value="1"/>
</dbReference>
<dbReference type="PANTHER" id="PTHR47186:SF50">
    <property type="entry name" value="FBD DOMAIN-CONTAINING PROTEIN"/>
    <property type="match status" value="1"/>
</dbReference>
<reference evidence="3" key="1">
    <citation type="submission" date="2022-08" db="EMBL/GenBank/DDBJ databases">
        <authorList>
            <person name="Marques A."/>
        </authorList>
    </citation>
    <scope>NUCLEOTIDE SEQUENCE</scope>
    <source>
        <strain evidence="3">RhyPub2mFocal</strain>
        <tissue evidence="3">Leaves</tissue>
    </source>
</reference>
<dbReference type="InterPro" id="IPR055414">
    <property type="entry name" value="LRR_R13L4/SHOC2-like"/>
</dbReference>
<sequence>MIQVSKRDYCGFIQKCRIHDLLHDLAIKKAREENFLVVFPKVDGARRLAIHDTGPSGELMASAVSNMRSLWCRGEVPNISQFTRLKVLSSCDSDDNVYEPDKFGRLSLLRYVEVALEVCEEDEDYFGKFIGGMRFLQTLDLKEMDDYDLPDCVWNIKTLRHVLLPRGSLGPPPKIYLTNLQTLIGVKARESWVAHGPPELSNVKNLEMFVPKAQGGVQWNAIVTLLNTMKYLTVLHLEGPDIPSKIIDMRHFPFRCRLTHLDLFDTNRGDEDEEQRAQPLNHIVLDVGMLPKYLIKLTLWNIEFSRDPFPVLEKLENLRYLHLVCSRLLLRLCCSARGFGKLEDLELSGVEEWEIEEGAMPMLKNLKVCNCPGLRVLLGLQYLAVLQNLYWLDNETSGTEEHEIRSICKHVPNFYIR</sequence>
<dbReference type="SUPFAM" id="SSF52058">
    <property type="entry name" value="L domain-like"/>
    <property type="match status" value="1"/>
</dbReference>
<dbReference type="Pfam" id="PF23598">
    <property type="entry name" value="LRR_14"/>
    <property type="match status" value="1"/>
</dbReference>